<comment type="catalytic activity">
    <reaction evidence="4">
        <text>N(6)-[(R)-lipoyl]-L-lysyl-[protein] + 3-methyl-2-oxobutanoate + H(+) = N(6)-[(R)-S(8)-2-methylpropanoyldihydrolipoyl]-L-lysyl-[protein] + CO2</text>
        <dbReference type="Rhea" id="RHEA:13457"/>
        <dbReference type="Rhea" id="RHEA-COMP:10474"/>
        <dbReference type="Rhea" id="RHEA-COMP:10497"/>
        <dbReference type="ChEBI" id="CHEBI:11851"/>
        <dbReference type="ChEBI" id="CHEBI:15378"/>
        <dbReference type="ChEBI" id="CHEBI:16526"/>
        <dbReference type="ChEBI" id="CHEBI:83099"/>
        <dbReference type="ChEBI" id="CHEBI:83142"/>
        <dbReference type="EC" id="1.2.4.4"/>
    </reaction>
</comment>
<dbReference type="InterPro" id="IPR029061">
    <property type="entry name" value="THDP-binding"/>
</dbReference>
<dbReference type="PANTHER" id="PTHR43380:SF1">
    <property type="entry name" value="2-OXOISOVALERATE DEHYDROGENASE SUBUNIT ALPHA, MITOCHONDRIAL"/>
    <property type="match status" value="1"/>
</dbReference>
<name>A0A850H3A2_9SPHN</name>
<dbReference type="InterPro" id="IPR001017">
    <property type="entry name" value="DH_E1"/>
</dbReference>
<comment type="similarity">
    <text evidence="4">Belongs to the BCKDHA family.</text>
</comment>
<comment type="function">
    <text evidence="4">The branched-chain alpha-keto dehydrogenase complex catalyzes the overall conversion of alpha-keto acids to acyl-CoA and CO(2). It contains multiple copies of three enzymatic components: branched-chain alpha-keto acid decarboxylase (E1), lipoamide acyltransferase (E2) and lipoamide dehydrogenase (E3).</text>
</comment>
<dbReference type="InterPro" id="IPR022593">
    <property type="entry name" value="Oxoisoval_DH_suAlpha_N_dom"/>
</dbReference>
<dbReference type="EC" id="1.2.4.4" evidence="4"/>
<feature type="domain" description="Dehydrogenase E1 component" evidence="6">
    <location>
        <begin position="96"/>
        <end position="389"/>
    </location>
</feature>
<reference evidence="8 9" key="1">
    <citation type="submission" date="2020-06" db="EMBL/GenBank/DDBJ databases">
        <title>Altererythrobacter lutimaris sp. nov., a marine bacterium isolated from a tidal flat.</title>
        <authorList>
            <person name="Kim D."/>
            <person name="Yoo Y."/>
            <person name="Kim J.-J."/>
        </authorList>
    </citation>
    <scope>NUCLEOTIDE SEQUENCE [LARGE SCALE GENOMIC DNA]</scope>
    <source>
        <strain evidence="8 9">JGD-16</strain>
    </source>
</reference>
<evidence type="ECO:0000259" key="6">
    <source>
        <dbReference type="Pfam" id="PF00676"/>
    </source>
</evidence>
<gene>
    <name evidence="8" type="ORF">HUO12_01845</name>
</gene>
<keyword evidence="9" id="KW-1185">Reference proteome</keyword>
<dbReference type="Proteomes" id="UP000546031">
    <property type="component" value="Unassembled WGS sequence"/>
</dbReference>
<feature type="region of interest" description="Disordered" evidence="5">
    <location>
        <begin position="417"/>
        <end position="443"/>
    </location>
</feature>
<dbReference type="AlphaFoldDB" id="A0A850H3A2"/>
<evidence type="ECO:0000259" key="7">
    <source>
        <dbReference type="Pfam" id="PF12573"/>
    </source>
</evidence>
<dbReference type="EMBL" id="JABWTA010000001">
    <property type="protein sequence ID" value="NVE93634.1"/>
    <property type="molecule type" value="Genomic_DNA"/>
</dbReference>
<sequence>MAAKAPQKSNAAGSNKPSLALHVPEPKFRPGDQADFSHIDIGEAGAMPRPDEATAPAEMRDFAYGLVRVLGEDNKAHGPWDPKLDPETLRAMLGHMAMVRAFDERMFRGQRQGKTSFYMKCTGEEATSVAASMALASDDMVFPSYRQQGILIARGYPIVDMINQIYSNKADKLKGRQLPIMYSARDHSFFTISGNLATQLPQAVGWAMASAIKGDSRIAATWVGEGSTAEGDFHSACTFATVYNAPVILNVINNQWAISSFSGFAGAERTTFAARALGYGLAGLRVDGNDALAVFAAQQWAANRARANQGPTLIEYFTYRAEGHSTSDDPSGYRSAQEREEWPLGDPIMRLKNHLIAIGEWDEDRQAAMDKECAEQVKAATKEAEKNGILGHGLHHPFHTMFEDVFEELPWHLEEQAEQATRERQIKWPDQHPKDFAGKGAGQ</sequence>
<feature type="region of interest" description="Disordered" evidence="5">
    <location>
        <begin position="1"/>
        <end position="34"/>
    </location>
</feature>
<feature type="compositionally biased region" description="Basic and acidic residues" evidence="5">
    <location>
        <begin position="417"/>
        <end position="437"/>
    </location>
</feature>
<evidence type="ECO:0000256" key="5">
    <source>
        <dbReference type="SAM" id="MobiDB-lite"/>
    </source>
</evidence>
<keyword evidence="3 4" id="KW-0786">Thiamine pyrophosphate</keyword>
<evidence type="ECO:0000256" key="3">
    <source>
        <dbReference type="ARBA" id="ARBA00023052"/>
    </source>
</evidence>
<evidence type="ECO:0000256" key="2">
    <source>
        <dbReference type="ARBA" id="ARBA00023002"/>
    </source>
</evidence>
<comment type="caution">
    <text evidence="8">The sequence shown here is derived from an EMBL/GenBank/DDBJ whole genome shotgun (WGS) entry which is preliminary data.</text>
</comment>
<dbReference type="GO" id="GO:0009083">
    <property type="term" value="P:branched-chain amino acid catabolic process"/>
    <property type="evidence" value="ECO:0007669"/>
    <property type="project" value="TreeGrafter"/>
</dbReference>
<keyword evidence="2 4" id="KW-0560">Oxidoreductase</keyword>
<dbReference type="Pfam" id="PF00676">
    <property type="entry name" value="E1_dh"/>
    <property type="match status" value="1"/>
</dbReference>
<dbReference type="RefSeq" id="WP_176271989.1">
    <property type="nucleotide sequence ID" value="NZ_JABWTA010000001.1"/>
</dbReference>
<organism evidence="8 9">
    <name type="scientific">Altererythrobacter lutimaris</name>
    <dbReference type="NCBI Taxonomy" id="2743979"/>
    <lineage>
        <taxon>Bacteria</taxon>
        <taxon>Pseudomonadati</taxon>
        <taxon>Pseudomonadota</taxon>
        <taxon>Alphaproteobacteria</taxon>
        <taxon>Sphingomonadales</taxon>
        <taxon>Erythrobacteraceae</taxon>
        <taxon>Altererythrobacter</taxon>
    </lineage>
</organism>
<evidence type="ECO:0000256" key="4">
    <source>
        <dbReference type="RuleBase" id="RU365014"/>
    </source>
</evidence>
<dbReference type="Gene3D" id="3.40.50.970">
    <property type="match status" value="1"/>
</dbReference>
<dbReference type="CDD" id="cd02000">
    <property type="entry name" value="TPP_E1_PDC_ADC_BCADC"/>
    <property type="match status" value="1"/>
</dbReference>
<proteinExistence type="inferred from homology"/>
<dbReference type="PANTHER" id="PTHR43380">
    <property type="entry name" value="2-OXOISOVALERATE DEHYDROGENASE SUBUNIT ALPHA, MITOCHONDRIAL"/>
    <property type="match status" value="1"/>
</dbReference>
<evidence type="ECO:0000256" key="1">
    <source>
        <dbReference type="ARBA" id="ARBA00001964"/>
    </source>
</evidence>
<evidence type="ECO:0000313" key="8">
    <source>
        <dbReference type="EMBL" id="NVE93634.1"/>
    </source>
</evidence>
<accession>A0A850H3A2</accession>
<feature type="compositionally biased region" description="Polar residues" evidence="5">
    <location>
        <begin position="7"/>
        <end position="17"/>
    </location>
</feature>
<dbReference type="InterPro" id="IPR050771">
    <property type="entry name" value="Alpha-ketoacid_DH_E1_comp"/>
</dbReference>
<feature type="domain" description="2-oxoisovalerate dehydrogenase E1 alpha subunit N-terminal" evidence="7">
    <location>
        <begin position="17"/>
        <end position="56"/>
    </location>
</feature>
<protein>
    <recommendedName>
        <fullName evidence="4">2-oxoisovalerate dehydrogenase subunit alpha</fullName>
        <ecNumber evidence="4">1.2.4.4</ecNumber>
    </recommendedName>
    <alternativeName>
        <fullName evidence="4">Branched-chain alpha-keto acid dehydrogenase E1 component alpha chain</fullName>
    </alternativeName>
</protein>
<dbReference type="Pfam" id="PF12573">
    <property type="entry name" value="OxoDH_E1alpha_N"/>
    <property type="match status" value="1"/>
</dbReference>
<evidence type="ECO:0000313" key="9">
    <source>
        <dbReference type="Proteomes" id="UP000546031"/>
    </source>
</evidence>
<comment type="cofactor">
    <cofactor evidence="1 4">
        <name>thiamine diphosphate</name>
        <dbReference type="ChEBI" id="CHEBI:58937"/>
    </cofactor>
</comment>
<dbReference type="SUPFAM" id="SSF52518">
    <property type="entry name" value="Thiamin diphosphate-binding fold (THDP-binding)"/>
    <property type="match status" value="1"/>
</dbReference>
<feature type="compositionally biased region" description="Basic and acidic residues" evidence="5">
    <location>
        <begin position="24"/>
        <end position="34"/>
    </location>
</feature>
<dbReference type="GO" id="GO:0003863">
    <property type="term" value="F:branched-chain 2-oxo acid dehydrogenase activity"/>
    <property type="evidence" value="ECO:0007669"/>
    <property type="project" value="UniProtKB-EC"/>
</dbReference>